<dbReference type="InterPro" id="IPR029052">
    <property type="entry name" value="Metallo-depent_PP-like"/>
</dbReference>
<comment type="similarity">
    <text evidence="2 5">Belongs to the Ap4A hydrolase family.</text>
</comment>
<feature type="domain" description="Calcineurin-like phosphoesterase" evidence="6">
    <location>
        <begin position="1"/>
        <end position="143"/>
    </location>
</feature>
<dbReference type="PIRSF" id="PIRSF000903">
    <property type="entry name" value="B5n-ttraPtase_sm"/>
    <property type="match status" value="1"/>
</dbReference>
<organism evidence="7 8">
    <name type="scientific">Buchnera aphidicola subsp. Diuraphis noxia</name>
    <dbReference type="NCBI Taxonomy" id="118101"/>
    <lineage>
        <taxon>Bacteria</taxon>
        <taxon>Pseudomonadati</taxon>
        <taxon>Pseudomonadota</taxon>
        <taxon>Gammaproteobacteria</taxon>
        <taxon>Enterobacterales</taxon>
        <taxon>Erwiniaceae</taxon>
        <taxon>Buchnera</taxon>
    </lineage>
</organism>
<dbReference type="RefSeq" id="WP_075433195.1">
    <property type="nucleotide sequence ID" value="NZ_CP013259.1"/>
</dbReference>
<gene>
    <name evidence="5" type="primary">apaH</name>
    <name evidence="7" type="ORF">ATN01_00705</name>
</gene>
<dbReference type="HAMAP" id="MF_00199">
    <property type="entry name" value="ApaH"/>
    <property type="match status" value="1"/>
</dbReference>
<dbReference type="Proteomes" id="UP000093070">
    <property type="component" value="Chromosome"/>
</dbReference>
<dbReference type="NCBIfam" id="NF001204">
    <property type="entry name" value="PRK00166.1"/>
    <property type="match status" value="1"/>
</dbReference>
<dbReference type="EMBL" id="CP013259">
    <property type="protein sequence ID" value="ANZ22373.1"/>
    <property type="molecule type" value="Genomic_DNA"/>
</dbReference>
<dbReference type="STRING" id="118101.ATN01_00705"/>
<dbReference type="Pfam" id="PF00149">
    <property type="entry name" value="Metallophos"/>
    <property type="match status" value="1"/>
</dbReference>
<proteinExistence type="inferred from homology"/>
<evidence type="ECO:0000313" key="7">
    <source>
        <dbReference type="EMBL" id="ANZ22373.1"/>
    </source>
</evidence>
<dbReference type="GO" id="GO:0008803">
    <property type="term" value="F:bis(5'-nucleosyl)-tetraphosphatase (symmetrical) activity"/>
    <property type="evidence" value="ECO:0007669"/>
    <property type="project" value="UniProtKB-UniRule"/>
</dbReference>
<accession>A0A1B2H822</accession>
<evidence type="ECO:0000313" key="8">
    <source>
        <dbReference type="Proteomes" id="UP000093070"/>
    </source>
</evidence>
<dbReference type="Gene3D" id="3.60.21.10">
    <property type="match status" value="1"/>
</dbReference>
<evidence type="ECO:0000259" key="6">
    <source>
        <dbReference type="Pfam" id="PF00149"/>
    </source>
</evidence>
<sequence length="273" mass="32328">MSTYFISDIHGCYKEFKILLEKSSFDYKTDYLWVAGDSVSRGPDSLKVLRYLYSLSLKNRVQMVLGNHDLNLIAVHAGIKKNKEENYFDEILSSHDSDKLINWLRSQNLIKVDKNRKIIMSHAGISPQWDIPTAEIYAFQIKKFLSHSNYALFLESMYDNTVNFWDLHLNQLDKLRYSMNSLTRMRYCYPDGRLNMFYKQSPNLVKYPLQPWFVMQHNISKDYSVFFGHWSTLKSIDIPKPFISLDSGCCWGEELTLFRWEDKKVFFQKSLLK</sequence>
<dbReference type="PANTHER" id="PTHR40942:SF2">
    <property type="entry name" value="CYTOCHROME-RELATED"/>
    <property type="match status" value="1"/>
</dbReference>
<evidence type="ECO:0000256" key="3">
    <source>
        <dbReference type="ARBA" id="ARBA00022801"/>
    </source>
</evidence>
<dbReference type="CDD" id="cd07422">
    <property type="entry name" value="MPP_ApaH"/>
    <property type="match status" value="1"/>
</dbReference>
<reference evidence="7 8" key="1">
    <citation type="submission" date="2015-11" db="EMBL/GenBank/DDBJ databases">
        <title>The complete genome of Buchnera aphidicola from Diuraphis noxia biotype SAM.</title>
        <authorList>
            <person name="Burger N.F.V."/>
            <person name="Oberholster A.-M."/>
        </authorList>
    </citation>
    <scope>NUCLEOTIDE SEQUENCE [LARGE SCALE GENOMIC DNA]</scope>
    <source>
        <strain evidence="7">SAM</strain>
    </source>
</reference>
<dbReference type="PANTHER" id="PTHR40942">
    <property type="match status" value="1"/>
</dbReference>
<dbReference type="PATRIC" id="fig|118101.4.peg.135"/>
<comment type="catalytic activity">
    <reaction evidence="4 5">
        <text>P(1),P(4)-bis(5'-adenosyl) tetraphosphate + H2O = 2 ADP + 2 H(+)</text>
        <dbReference type="Rhea" id="RHEA:24252"/>
        <dbReference type="ChEBI" id="CHEBI:15377"/>
        <dbReference type="ChEBI" id="CHEBI:15378"/>
        <dbReference type="ChEBI" id="CHEBI:58141"/>
        <dbReference type="ChEBI" id="CHEBI:456216"/>
        <dbReference type="EC" id="3.6.1.41"/>
    </reaction>
</comment>
<protein>
    <recommendedName>
        <fullName evidence="5">Bis(5'-nucleosyl)-tetraphosphatase, symmetrical</fullName>
        <ecNumber evidence="5">3.6.1.41</ecNumber>
    </recommendedName>
    <alternativeName>
        <fullName evidence="5">Ap4A hydrolase</fullName>
    </alternativeName>
    <alternativeName>
        <fullName evidence="5">Diadenosine 5',5'''-P1,P4-tetraphosphate pyrophosphohydrolase</fullName>
    </alternativeName>
    <alternativeName>
        <fullName evidence="5">Diadenosine tetraphosphatase</fullName>
    </alternativeName>
</protein>
<evidence type="ECO:0000256" key="5">
    <source>
        <dbReference type="HAMAP-Rule" id="MF_00199"/>
    </source>
</evidence>
<dbReference type="EC" id="3.6.1.41" evidence="5"/>
<dbReference type="NCBIfam" id="TIGR00668">
    <property type="entry name" value="apaH"/>
    <property type="match status" value="1"/>
</dbReference>
<dbReference type="AlphaFoldDB" id="A0A1B2H822"/>
<comment type="function">
    <text evidence="1 5">Hydrolyzes diadenosine 5',5'''-P1,P4-tetraphosphate to yield ADP.</text>
</comment>
<dbReference type="OrthoDB" id="9807890at2"/>
<evidence type="ECO:0000256" key="4">
    <source>
        <dbReference type="ARBA" id="ARBA00049417"/>
    </source>
</evidence>
<keyword evidence="3 5" id="KW-0378">Hydrolase</keyword>
<dbReference type="SUPFAM" id="SSF56300">
    <property type="entry name" value="Metallo-dependent phosphatases"/>
    <property type="match status" value="1"/>
</dbReference>
<evidence type="ECO:0000256" key="1">
    <source>
        <dbReference type="ARBA" id="ARBA00003413"/>
    </source>
</evidence>
<dbReference type="InterPro" id="IPR004617">
    <property type="entry name" value="ApaH"/>
</dbReference>
<evidence type="ECO:0000256" key="2">
    <source>
        <dbReference type="ARBA" id="ARBA00005419"/>
    </source>
</evidence>
<dbReference type="InterPro" id="IPR004843">
    <property type="entry name" value="Calcineurin-like_PHP"/>
</dbReference>
<name>A0A1B2H822_BUCDN</name>